<protein>
    <recommendedName>
        <fullName evidence="4">Lipocalin-like domain-containing protein</fullName>
    </recommendedName>
</protein>
<dbReference type="PROSITE" id="PS51257">
    <property type="entry name" value="PROKAR_LIPOPROTEIN"/>
    <property type="match status" value="1"/>
</dbReference>
<name>A0A223KRC3_9BACI</name>
<keyword evidence="3" id="KW-1185">Reference proteome</keyword>
<evidence type="ECO:0000313" key="3">
    <source>
        <dbReference type="Proteomes" id="UP000215224"/>
    </source>
</evidence>
<keyword evidence="1" id="KW-0732">Signal</keyword>
<accession>A0A223KRC3</accession>
<dbReference type="RefSeq" id="WP_066411021.1">
    <property type="nucleotide sequence ID" value="NZ_CP018866.1"/>
</dbReference>
<sequence length="148" mass="16234">MMKKMKSLLILMFIVVGLSGCKNIVEATTTGTFDSIEEYLKVGEIVLDIKELNGETVYTFGAKKGISYSFDYEIDVEEGDFQLEILSGEQKLDSTHWTSDTEAGLKVTEGNSAALQNVGGTLTIENAQEKVSIIVKGKEATGKLKIKW</sequence>
<dbReference type="Proteomes" id="UP000215224">
    <property type="component" value="Chromosome"/>
</dbReference>
<dbReference type="AlphaFoldDB" id="A0A223KRC3"/>
<organism evidence="2 3">
    <name type="scientific">Sutcliffiella cohnii</name>
    <dbReference type="NCBI Taxonomy" id="33932"/>
    <lineage>
        <taxon>Bacteria</taxon>
        <taxon>Bacillati</taxon>
        <taxon>Bacillota</taxon>
        <taxon>Bacilli</taxon>
        <taxon>Bacillales</taxon>
        <taxon>Bacillaceae</taxon>
        <taxon>Sutcliffiella</taxon>
    </lineage>
</organism>
<feature type="signal peptide" evidence="1">
    <location>
        <begin position="1"/>
        <end position="27"/>
    </location>
</feature>
<feature type="chain" id="PRO_5011238609" description="Lipocalin-like domain-containing protein" evidence="1">
    <location>
        <begin position="28"/>
        <end position="148"/>
    </location>
</feature>
<reference evidence="2 3" key="1">
    <citation type="submission" date="2016-12" db="EMBL/GenBank/DDBJ databases">
        <title>The whole genome sequencing and assembly of Bacillus cohnii DSM 6307T strain.</title>
        <authorList>
            <person name="Lee Y.-J."/>
            <person name="Yi H."/>
            <person name="Bahn Y.-S."/>
            <person name="Kim J.F."/>
            <person name="Lee D.-W."/>
        </authorList>
    </citation>
    <scope>NUCLEOTIDE SEQUENCE [LARGE SCALE GENOMIC DNA]</scope>
    <source>
        <strain evidence="2 3">DSM 6307</strain>
    </source>
</reference>
<dbReference type="EMBL" id="CP018866">
    <property type="protein sequence ID" value="AST91904.1"/>
    <property type="molecule type" value="Genomic_DNA"/>
</dbReference>
<dbReference type="KEGG" id="bcoh:BC6307_11755"/>
<evidence type="ECO:0000256" key="1">
    <source>
        <dbReference type="SAM" id="SignalP"/>
    </source>
</evidence>
<evidence type="ECO:0008006" key="4">
    <source>
        <dbReference type="Google" id="ProtNLM"/>
    </source>
</evidence>
<proteinExistence type="predicted"/>
<dbReference type="STRING" id="1314751.GCA_001591425_00228"/>
<gene>
    <name evidence="2" type="ORF">BC6307_11755</name>
</gene>
<evidence type="ECO:0000313" key="2">
    <source>
        <dbReference type="EMBL" id="AST91904.1"/>
    </source>
</evidence>